<gene>
    <name evidence="1" type="ORF">TTAC_LOCUS11380</name>
</gene>
<reference evidence="1 2" key="2">
    <citation type="submission" date="2018-11" db="EMBL/GenBank/DDBJ databases">
        <authorList>
            <consortium name="Pathogen Informatics"/>
        </authorList>
    </citation>
    <scope>NUCLEOTIDE SEQUENCE [LARGE SCALE GENOMIC DNA]</scope>
</reference>
<proteinExistence type="predicted"/>
<dbReference type="EMBL" id="UYWX01023857">
    <property type="protein sequence ID" value="VDM36360.1"/>
    <property type="molecule type" value="Genomic_DNA"/>
</dbReference>
<keyword evidence="2" id="KW-1185">Reference proteome</keyword>
<name>A0A0R3XCX0_HYDTA</name>
<organism evidence="3">
    <name type="scientific">Hydatigena taeniaeformis</name>
    <name type="common">Feline tapeworm</name>
    <name type="synonym">Taenia taeniaeformis</name>
    <dbReference type="NCBI Taxonomy" id="6205"/>
    <lineage>
        <taxon>Eukaryota</taxon>
        <taxon>Metazoa</taxon>
        <taxon>Spiralia</taxon>
        <taxon>Lophotrochozoa</taxon>
        <taxon>Platyhelminthes</taxon>
        <taxon>Cestoda</taxon>
        <taxon>Eucestoda</taxon>
        <taxon>Cyclophyllidea</taxon>
        <taxon>Taeniidae</taxon>
        <taxon>Hydatigera</taxon>
    </lineage>
</organism>
<evidence type="ECO:0000313" key="1">
    <source>
        <dbReference type="EMBL" id="VDM36360.1"/>
    </source>
</evidence>
<dbReference type="Proteomes" id="UP000274429">
    <property type="component" value="Unassembled WGS sequence"/>
</dbReference>
<evidence type="ECO:0000313" key="2">
    <source>
        <dbReference type="Proteomes" id="UP000274429"/>
    </source>
</evidence>
<accession>A0A0R3XCX0</accession>
<protein>
    <submittedName>
        <fullName evidence="1 3">Uncharacterized protein</fullName>
    </submittedName>
</protein>
<dbReference type="WBParaSite" id="TTAC_0001139701-mRNA-1">
    <property type="protein sequence ID" value="TTAC_0001139701-mRNA-1"/>
    <property type="gene ID" value="TTAC_0001139701"/>
</dbReference>
<evidence type="ECO:0000313" key="3">
    <source>
        <dbReference type="WBParaSite" id="TTAC_0001139701-mRNA-1"/>
    </source>
</evidence>
<reference evidence="3" key="1">
    <citation type="submission" date="2017-02" db="UniProtKB">
        <authorList>
            <consortium name="WormBaseParasite"/>
        </authorList>
    </citation>
    <scope>IDENTIFICATION</scope>
</reference>
<dbReference type="AlphaFoldDB" id="A0A0R3XCX0"/>
<sequence>MWWLIRAFDYGCGCEEDDVDELEGGTYLIECLCIEEKTDEGATEFEEKGIDTLDDVSCDIRLQDGGEAYDEVLMQEVGIVMYMAGGVGVIGAGRECECRVAVSNANAMSETGCGRTHSCSLIHMMNEVNFLCV</sequence>